<dbReference type="HAMAP" id="MF_01974">
    <property type="entry name" value="MetAP_1"/>
    <property type="match status" value="1"/>
</dbReference>
<name>A0A1F5IRM7_9BACT</name>
<dbReference type="PANTHER" id="PTHR43330">
    <property type="entry name" value="METHIONINE AMINOPEPTIDASE"/>
    <property type="match status" value="1"/>
</dbReference>
<dbReference type="EC" id="3.4.11.18" evidence="6 7"/>
<feature type="binding site" evidence="6">
    <location>
        <position position="183"/>
    </location>
    <ligand>
        <name>substrate</name>
    </ligand>
</feature>
<evidence type="ECO:0000313" key="10">
    <source>
        <dbReference type="Proteomes" id="UP000176336"/>
    </source>
</evidence>
<dbReference type="GO" id="GO:0070006">
    <property type="term" value="F:metalloaminopeptidase activity"/>
    <property type="evidence" value="ECO:0007669"/>
    <property type="project" value="UniProtKB-UniRule"/>
</dbReference>
<reference evidence="9 10" key="1">
    <citation type="journal article" date="2016" name="Nat. Commun.">
        <title>Thousands of microbial genomes shed light on interconnected biogeochemical processes in an aquifer system.</title>
        <authorList>
            <person name="Anantharaman K."/>
            <person name="Brown C.T."/>
            <person name="Hug L.A."/>
            <person name="Sharon I."/>
            <person name="Castelle C.J."/>
            <person name="Probst A.J."/>
            <person name="Thomas B.C."/>
            <person name="Singh A."/>
            <person name="Wilkins M.J."/>
            <person name="Karaoz U."/>
            <person name="Brodie E.L."/>
            <person name="Williams K.H."/>
            <person name="Hubbard S.S."/>
            <person name="Banfield J.F."/>
        </authorList>
    </citation>
    <scope>NUCLEOTIDE SEQUENCE [LARGE SCALE GENOMIC DNA]</scope>
</reference>
<comment type="function">
    <text evidence="1 6">Removes the N-terminal methionine from nascent proteins. The N-terminal methionine is often cleaved when the second residue in the primary sequence is small and uncharged (Met-Ala-, Cys, Gly, Pro, Ser, Thr, or Val). Requires deformylation of the N(alpha)-formylated initiator methionine before it can be hydrolyzed.</text>
</comment>
<evidence type="ECO:0000256" key="1">
    <source>
        <dbReference type="ARBA" id="ARBA00002521"/>
    </source>
</evidence>
<evidence type="ECO:0000313" key="9">
    <source>
        <dbReference type="EMBL" id="OGE19013.1"/>
    </source>
</evidence>
<evidence type="ECO:0000256" key="4">
    <source>
        <dbReference type="ARBA" id="ARBA00022723"/>
    </source>
</evidence>
<keyword evidence="4 6" id="KW-0479">Metal-binding</keyword>
<dbReference type="GO" id="GO:0006508">
    <property type="term" value="P:proteolysis"/>
    <property type="evidence" value="ECO:0007669"/>
    <property type="project" value="UniProtKB-KW"/>
</dbReference>
<proteinExistence type="inferred from homology"/>
<dbReference type="Pfam" id="PF00557">
    <property type="entry name" value="Peptidase_M24"/>
    <property type="match status" value="1"/>
</dbReference>
<dbReference type="GO" id="GO:0004239">
    <property type="term" value="F:initiator methionyl aminopeptidase activity"/>
    <property type="evidence" value="ECO:0007669"/>
    <property type="project" value="UniProtKB-UniRule"/>
</dbReference>
<sequence>MSRLRNSYELKLIRESGRIASCALRRAMGEIRVGVSGLEVDKAVEQEIYKQGGDLSYKTVPGYKFATCVTVNEQVVHGIPTDRKFIAGDVVSVDLAVVYKGWHTDCAWSVLIRGKGEGGRGKGFGEKEKFLKTGEEALWLGIAQVIDGNRVGDISAAIQKKVESNGFSVVRSLVGHGVGRSLHEEPEIPGFGKAGTGPVLRNGMSLAIEVIYTAGLPDVSLEKDGWTFSSSDRSTGGLFEMTVIVGEKQPEVLTKVYGL</sequence>
<dbReference type="InterPro" id="IPR002467">
    <property type="entry name" value="Pept_M24A_MAP1"/>
</dbReference>
<comment type="caution">
    <text evidence="9">The sequence shown here is derived from an EMBL/GenBank/DDBJ whole genome shotgun (WGS) entry which is preliminary data.</text>
</comment>
<feature type="binding site" evidence="6">
    <location>
        <position position="105"/>
    </location>
    <ligand>
        <name>a divalent metal cation</name>
        <dbReference type="ChEBI" id="CHEBI:60240"/>
        <label>1</label>
    </ligand>
</feature>
<comment type="similarity">
    <text evidence="6">Belongs to the peptidase M24A family. Methionine aminopeptidase type 1 subfamily.</text>
</comment>
<evidence type="ECO:0000256" key="3">
    <source>
        <dbReference type="ARBA" id="ARBA00022670"/>
    </source>
</evidence>
<comment type="subunit">
    <text evidence="6">Monomer.</text>
</comment>
<dbReference type="NCBIfam" id="TIGR00500">
    <property type="entry name" value="met_pdase_I"/>
    <property type="match status" value="1"/>
</dbReference>
<organism evidence="9 10">
    <name type="scientific">Candidatus Daviesbacteria bacterium RIFCSPHIGHO2_01_FULL_41_23</name>
    <dbReference type="NCBI Taxonomy" id="1797764"/>
    <lineage>
        <taxon>Bacteria</taxon>
        <taxon>Candidatus Daviesiibacteriota</taxon>
    </lineage>
</organism>
<evidence type="ECO:0000259" key="8">
    <source>
        <dbReference type="Pfam" id="PF00557"/>
    </source>
</evidence>
<evidence type="ECO:0000256" key="5">
    <source>
        <dbReference type="ARBA" id="ARBA00022801"/>
    </source>
</evidence>
<protein>
    <recommendedName>
        <fullName evidence="6 7">Methionine aminopeptidase</fullName>
        <shortName evidence="6">MAP</shortName>
        <shortName evidence="6">MetAP</shortName>
        <ecNumber evidence="6 7">3.4.11.18</ecNumber>
    </recommendedName>
    <alternativeName>
        <fullName evidence="6">Peptidase M</fullName>
    </alternativeName>
</protein>
<keyword evidence="5 6" id="KW-0378">Hydrolase</keyword>
<dbReference type="InterPro" id="IPR000994">
    <property type="entry name" value="Pept_M24"/>
</dbReference>
<comment type="catalytic activity">
    <reaction evidence="6 7">
        <text>Release of N-terminal amino acids, preferentially methionine, from peptides and arylamides.</text>
        <dbReference type="EC" id="3.4.11.18"/>
    </reaction>
</comment>
<dbReference type="Proteomes" id="UP000176336">
    <property type="component" value="Unassembled WGS sequence"/>
</dbReference>
<evidence type="ECO:0000256" key="2">
    <source>
        <dbReference type="ARBA" id="ARBA00022438"/>
    </source>
</evidence>
<dbReference type="GO" id="GO:0005829">
    <property type="term" value="C:cytosol"/>
    <property type="evidence" value="ECO:0007669"/>
    <property type="project" value="TreeGrafter"/>
</dbReference>
<evidence type="ECO:0000256" key="6">
    <source>
        <dbReference type="HAMAP-Rule" id="MF_01974"/>
    </source>
</evidence>
<accession>A0A1F5IRM7</accession>
<evidence type="ECO:0000256" key="7">
    <source>
        <dbReference type="RuleBase" id="RU003653"/>
    </source>
</evidence>
<feature type="binding site" evidence="6">
    <location>
        <position position="77"/>
    </location>
    <ligand>
        <name>substrate</name>
    </ligand>
</feature>
<gene>
    <name evidence="6" type="primary">map</name>
    <name evidence="9" type="ORF">A2871_01515</name>
</gene>
<feature type="domain" description="Peptidase M24" evidence="8">
    <location>
        <begin position="12"/>
        <end position="234"/>
    </location>
</feature>
<dbReference type="PANTHER" id="PTHR43330:SF27">
    <property type="entry name" value="METHIONINE AMINOPEPTIDASE"/>
    <property type="match status" value="1"/>
</dbReference>
<feature type="binding site" evidence="6">
    <location>
        <position position="94"/>
    </location>
    <ligand>
        <name>a divalent metal cation</name>
        <dbReference type="ChEBI" id="CHEBI:60240"/>
        <label>1</label>
    </ligand>
</feature>
<feature type="binding site" evidence="6">
    <location>
        <position position="105"/>
    </location>
    <ligand>
        <name>a divalent metal cation</name>
        <dbReference type="ChEBI" id="CHEBI:60240"/>
        <label>2</label>
        <note>catalytic</note>
    </ligand>
</feature>
<keyword evidence="2 6" id="KW-0031">Aminopeptidase</keyword>
<dbReference type="InterPro" id="IPR036005">
    <property type="entry name" value="Creatinase/aminopeptidase-like"/>
</dbReference>
<dbReference type="SUPFAM" id="SSF55920">
    <property type="entry name" value="Creatinase/aminopeptidase"/>
    <property type="match status" value="1"/>
</dbReference>
<dbReference type="PRINTS" id="PR00599">
    <property type="entry name" value="MAPEPTIDASE"/>
</dbReference>
<dbReference type="AlphaFoldDB" id="A0A1F5IRM7"/>
<feature type="binding site" evidence="6">
    <location>
        <position position="176"/>
    </location>
    <ligand>
        <name>a divalent metal cation</name>
        <dbReference type="ChEBI" id="CHEBI:60240"/>
        <label>2</label>
        <note>catalytic</note>
    </ligand>
</feature>
<dbReference type="Gene3D" id="3.90.230.10">
    <property type="entry name" value="Creatinase/methionine aminopeptidase superfamily"/>
    <property type="match status" value="1"/>
</dbReference>
<feature type="binding site" evidence="6">
    <location>
        <position position="209"/>
    </location>
    <ligand>
        <name>a divalent metal cation</name>
        <dbReference type="ChEBI" id="CHEBI:60240"/>
        <label>2</label>
        <note>catalytic</note>
    </ligand>
</feature>
<dbReference type="InterPro" id="IPR001714">
    <property type="entry name" value="Pept_M24_MAP"/>
</dbReference>
<feature type="binding site" evidence="6">
    <location>
        <position position="240"/>
    </location>
    <ligand>
        <name>a divalent metal cation</name>
        <dbReference type="ChEBI" id="CHEBI:60240"/>
        <label>1</label>
    </ligand>
</feature>
<comment type="cofactor">
    <cofactor evidence="6">
        <name>Co(2+)</name>
        <dbReference type="ChEBI" id="CHEBI:48828"/>
    </cofactor>
    <cofactor evidence="6">
        <name>Zn(2+)</name>
        <dbReference type="ChEBI" id="CHEBI:29105"/>
    </cofactor>
    <cofactor evidence="6">
        <name>Mn(2+)</name>
        <dbReference type="ChEBI" id="CHEBI:29035"/>
    </cofactor>
    <cofactor evidence="6">
        <name>Fe(2+)</name>
        <dbReference type="ChEBI" id="CHEBI:29033"/>
    </cofactor>
    <text evidence="6">Binds 2 divalent metal cations per subunit. Has a high-affinity and a low affinity metal-binding site. The true nature of the physiological cofactor is under debate. The enzyme is active with cobalt, zinc, manganese or divalent iron ions. Most likely, methionine aminopeptidases function as mononuclear Fe(2+)-metalloproteases under physiological conditions, and the catalytically relevant metal-binding site has been assigned to the histidine-containing high-affinity site.</text>
</comment>
<feature type="binding site" evidence="6">
    <location>
        <position position="240"/>
    </location>
    <ligand>
        <name>a divalent metal cation</name>
        <dbReference type="ChEBI" id="CHEBI:60240"/>
        <label>2</label>
        <note>catalytic</note>
    </ligand>
</feature>
<keyword evidence="3 6" id="KW-0645">Protease</keyword>
<dbReference type="GO" id="GO:0046872">
    <property type="term" value="F:metal ion binding"/>
    <property type="evidence" value="ECO:0007669"/>
    <property type="project" value="UniProtKB-UniRule"/>
</dbReference>
<dbReference type="EMBL" id="MFCR01000006">
    <property type="protein sequence ID" value="OGE19013.1"/>
    <property type="molecule type" value="Genomic_DNA"/>
</dbReference>